<organism evidence="5 6">
    <name type="scientific">Paenibacillus aurantiacus</name>
    <dbReference type="NCBI Taxonomy" id="1936118"/>
    <lineage>
        <taxon>Bacteria</taxon>
        <taxon>Bacillati</taxon>
        <taxon>Bacillota</taxon>
        <taxon>Bacilli</taxon>
        <taxon>Bacillales</taxon>
        <taxon>Paenibacillaceae</taxon>
        <taxon>Paenibacillus</taxon>
    </lineage>
</organism>
<evidence type="ECO:0000313" key="6">
    <source>
        <dbReference type="Proteomes" id="UP001589747"/>
    </source>
</evidence>
<dbReference type="InterPro" id="IPR058531">
    <property type="entry name" value="Baseplate_J_M"/>
</dbReference>
<dbReference type="InterPro" id="IPR058530">
    <property type="entry name" value="Baseplate_J-like_C"/>
</dbReference>
<dbReference type="InterPro" id="IPR006949">
    <property type="entry name" value="Barrel_Baseplate_J-like"/>
</dbReference>
<sequence length="351" mass="36192">MAGEILTAMLAAISNTYDKREGSFVFDALAPVAEQLELMELDIAGVSGLMSIENLSGDMLAQRVKERTGINRKVATHAKGFVTVVGTGTINQGDLFETASGIQFRAMETKAVTVSGSIAVEAVAAGATGNVPAAAITMFPVTLAGFTAVTNPEETQDGFDAESDLDLLSRYYEHIRTPVTSGNKAHYLNWAKSIPGVGDARVIPLWAGNNTVKVVIIDSNKGPASEPIVAEAQAYIDPGVTGLGNGAAPIGAIVTVASADALTVNVEANVALVQGYTLDQATTAVIDRLELCLREAAFGETSVSYAKVGATIVGSEGIADYTSLTVNGGTTNLSVGTEEVAVLGTVTLHVA</sequence>
<dbReference type="PANTHER" id="PTHR37829:SF3">
    <property type="entry name" value="PROTEIN JAYE-RELATED"/>
    <property type="match status" value="1"/>
</dbReference>
<keyword evidence="6" id="KW-1185">Reference proteome</keyword>
<dbReference type="RefSeq" id="WP_377494823.1">
    <property type="nucleotide sequence ID" value="NZ_JBHMDO010000022.1"/>
</dbReference>
<evidence type="ECO:0000256" key="1">
    <source>
        <dbReference type="ARBA" id="ARBA00038087"/>
    </source>
</evidence>
<feature type="domain" description="Baseplate J-like central" evidence="3">
    <location>
        <begin position="180"/>
        <end position="257"/>
    </location>
</feature>
<reference evidence="5 6" key="1">
    <citation type="submission" date="2024-09" db="EMBL/GenBank/DDBJ databases">
        <authorList>
            <person name="Sun Q."/>
            <person name="Mori K."/>
        </authorList>
    </citation>
    <scope>NUCLEOTIDE SEQUENCE [LARGE SCALE GENOMIC DNA]</scope>
    <source>
        <strain evidence="5 6">TISTR 2452</strain>
    </source>
</reference>
<proteinExistence type="inferred from homology"/>
<dbReference type="EMBL" id="JBHMDO010000022">
    <property type="protein sequence ID" value="MFB9327005.1"/>
    <property type="molecule type" value="Genomic_DNA"/>
</dbReference>
<evidence type="ECO:0000259" key="3">
    <source>
        <dbReference type="Pfam" id="PF26078"/>
    </source>
</evidence>
<gene>
    <name evidence="5" type="ORF">ACFFSY_13840</name>
</gene>
<evidence type="ECO:0000259" key="2">
    <source>
        <dbReference type="Pfam" id="PF04865"/>
    </source>
</evidence>
<feature type="domain" description="Baseplate protein J-like barrel" evidence="2">
    <location>
        <begin position="83"/>
        <end position="158"/>
    </location>
</feature>
<dbReference type="Pfam" id="PF26078">
    <property type="entry name" value="Baseplate_J_M"/>
    <property type="match status" value="1"/>
</dbReference>
<comment type="caution">
    <text evidence="5">The sequence shown here is derived from an EMBL/GenBank/DDBJ whole genome shotgun (WGS) entry which is preliminary data.</text>
</comment>
<dbReference type="Pfam" id="PF04865">
    <property type="entry name" value="Baseplate_J"/>
    <property type="match status" value="1"/>
</dbReference>
<name>A0ABV5KP63_9BACL</name>
<dbReference type="Pfam" id="PF26079">
    <property type="entry name" value="Baseplate_J_C"/>
    <property type="match status" value="1"/>
</dbReference>
<accession>A0ABV5KP63</accession>
<evidence type="ECO:0000259" key="4">
    <source>
        <dbReference type="Pfam" id="PF26079"/>
    </source>
</evidence>
<protein>
    <submittedName>
        <fullName evidence="5">Baseplate J/gp47 family protein</fullName>
    </submittedName>
</protein>
<dbReference type="InterPro" id="IPR052399">
    <property type="entry name" value="Phage_Baseplate_Assmbl_Protein"/>
</dbReference>
<dbReference type="Proteomes" id="UP001589747">
    <property type="component" value="Unassembled WGS sequence"/>
</dbReference>
<dbReference type="PANTHER" id="PTHR37829">
    <property type="entry name" value="PHAGE-LIKE ELEMENT PBSX PROTEIN XKDT"/>
    <property type="match status" value="1"/>
</dbReference>
<feature type="domain" description="Baseplate J-like C-terminal" evidence="4">
    <location>
        <begin position="264"/>
        <end position="348"/>
    </location>
</feature>
<comment type="similarity">
    <text evidence="1">Belongs to the Mu gp47/PBSX XkdT family.</text>
</comment>
<evidence type="ECO:0000313" key="5">
    <source>
        <dbReference type="EMBL" id="MFB9327005.1"/>
    </source>
</evidence>